<reference evidence="4" key="2">
    <citation type="submission" date="2015-01" db="EMBL/GenBank/DDBJ databases">
        <title>Evolutionary Origins and Diversification of the Mycorrhizal Mutualists.</title>
        <authorList>
            <consortium name="DOE Joint Genome Institute"/>
            <consortium name="Mycorrhizal Genomics Consortium"/>
            <person name="Kohler A."/>
            <person name="Kuo A."/>
            <person name="Nagy L.G."/>
            <person name="Floudas D."/>
            <person name="Copeland A."/>
            <person name="Barry K.W."/>
            <person name="Cichocki N."/>
            <person name="Veneault-Fourrey C."/>
            <person name="LaButti K."/>
            <person name="Lindquist E.A."/>
            <person name="Lipzen A."/>
            <person name="Lundell T."/>
            <person name="Morin E."/>
            <person name="Murat C."/>
            <person name="Riley R."/>
            <person name="Ohm R."/>
            <person name="Sun H."/>
            <person name="Tunlid A."/>
            <person name="Henrissat B."/>
            <person name="Grigoriev I.V."/>
            <person name="Hibbett D.S."/>
            <person name="Martin F."/>
        </authorList>
    </citation>
    <scope>NUCLEOTIDE SEQUENCE [LARGE SCALE GENOMIC DNA]</scope>
    <source>
        <strain evidence="4">MUT 4182</strain>
    </source>
</reference>
<feature type="compositionally biased region" description="Basic and acidic residues" evidence="1">
    <location>
        <begin position="37"/>
        <end position="62"/>
    </location>
</feature>
<dbReference type="AlphaFoldDB" id="A0A0C3Q813"/>
<accession>A0A0C3Q813</accession>
<feature type="compositionally biased region" description="Acidic residues" evidence="1">
    <location>
        <begin position="118"/>
        <end position="140"/>
    </location>
</feature>
<dbReference type="HOGENOM" id="CLU_031771_2_0_1"/>
<protein>
    <recommendedName>
        <fullName evidence="2">Programmed cell death protein 2 C-terminal domain-containing protein</fullName>
    </recommendedName>
</protein>
<dbReference type="Proteomes" id="UP000054248">
    <property type="component" value="Unassembled WGS sequence"/>
</dbReference>
<evidence type="ECO:0000313" key="3">
    <source>
        <dbReference type="EMBL" id="KIO25840.1"/>
    </source>
</evidence>
<dbReference type="EMBL" id="KN823034">
    <property type="protein sequence ID" value="KIO25840.1"/>
    <property type="molecule type" value="Genomic_DNA"/>
</dbReference>
<evidence type="ECO:0000313" key="4">
    <source>
        <dbReference type="Proteomes" id="UP000054248"/>
    </source>
</evidence>
<proteinExistence type="predicted"/>
<dbReference type="GO" id="GO:0005737">
    <property type="term" value="C:cytoplasm"/>
    <property type="evidence" value="ECO:0007669"/>
    <property type="project" value="InterPro"/>
</dbReference>
<name>A0A0C3Q813_9AGAM</name>
<keyword evidence="4" id="KW-1185">Reference proteome</keyword>
<dbReference type="PANTHER" id="PTHR47524">
    <property type="entry name" value="20S RRNA ACCUMULATION PROTEIN 4"/>
    <property type="match status" value="1"/>
</dbReference>
<feature type="region of interest" description="Disordered" evidence="1">
    <location>
        <begin position="37"/>
        <end position="156"/>
    </location>
</feature>
<organism evidence="3 4">
    <name type="scientific">Tulasnella calospora MUT 4182</name>
    <dbReference type="NCBI Taxonomy" id="1051891"/>
    <lineage>
        <taxon>Eukaryota</taxon>
        <taxon>Fungi</taxon>
        <taxon>Dikarya</taxon>
        <taxon>Basidiomycota</taxon>
        <taxon>Agaricomycotina</taxon>
        <taxon>Agaricomycetes</taxon>
        <taxon>Cantharellales</taxon>
        <taxon>Tulasnellaceae</taxon>
        <taxon>Tulasnella</taxon>
    </lineage>
</organism>
<dbReference type="GO" id="GO:0030490">
    <property type="term" value="P:maturation of SSU-rRNA"/>
    <property type="evidence" value="ECO:0007669"/>
    <property type="project" value="TreeGrafter"/>
</dbReference>
<evidence type="ECO:0000256" key="1">
    <source>
        <dbReference type="SAM" id="MobiDB-lite"/>
    </source>
</evidence>
<dbReference type="Pfam" id="PF04194">
    <property type="entry name" value="PDCD2_C"/>
    <property type="match status" value="1"/>
</dbReference>
<evidence type="ECO:0000259" key="2">
    <source>
        <dbReference type="Pfam" id="PF04194"/>
    </source>
</evidence>
<dbReference type="STRING" id="1051891.A0A0C3Q813"/>
<sequence length="419" mass="45099">MDRLLYVWGCSRAGCQRKDGSVRAYRSVKYNARFAEKLERQKLKTKEKEEAKRRAAEEEAAKKKAPNAANGVAAKPNPFSLSSAASGPSNPSFSSPFGSGNLFAAAPSAPPSSTKPNEEEEDSDDSDDDEPPATEEEINELAEALESTTIDNQSATAKSSANAAAWGTAPSFKPLYLSSVSEYLVPEAKPKQLLKNVKVSDGLDDLDAAAGAGGGGGGGGGKWKTETYEKGSATDEIFSRFSKRVVHEGKQCLRYELSGVPLPYHNDSVYKKLFAPTPSTVYNVTRPSQHATTGRSYDPSWIPKCTGCGGPRTFEAQLMPNLITVLKRAEEEGGGEGDGKNKKKGKQQSDVERRNELARVLLKQNTGGGAGSDGVKLGMEWGTCMVFSCLGDCRVGEGGAEEEEVNDCWREEFVLVQWE</sequence>
<gene>
    <name evidence="3" type="ORF">M407DRAFT_243928</name>
</gene>
<dbReference type="InterPro" id="IPR007320">
    <property type="entry name" value="PDCD2_C"/>
</dbReference>
<dbReference type="PANTHER" id="PTHR47524:SF1">
    <property type="entry name" value="20S RRNA ACCUMULATION PROTEIN 4"/>
    <property type="match status" value="1"/>
</dbReference>
<feature type="region of interest" description="Disordered" evidence="1">
    <location>
        <begin position="329"/>
        <end position="352"/>
    </location>
</feature>
<reference evidence="3 4" key="1">
    <citation type="submission" date="2014-04" db="EMBL/GenBank/DDBJ databases">
        <authorList>
            <consortium name="DOE Joint Genome Institute"/>
            <person name="Kuo A."/>
            <person name="Girlanda M."/>
            <person name="Perotto S."/>
            <person name="Kohler A."/>
            <person name="Nagy L.G."/>
            <person name="Floudas D."/>
            <person name="Copeland A."/>
            <person name="Barry K.W."/>
            <person name="Cichocki N."/>
            <person name="Veneault-Fourrey C."/>
            <person name="LaButti K."/>
            <person name="Lindquist E.A."/>
            <person name="Lipzen A."/>
            <person name="Lundell T."/>
            <person name="Morin E."/>
            <person name="Murat C."/>
            <person name="Sun H."/>
            <person name="Tunlid A."/>
            <person name="Henrissat B."/>
            <person name="Grigoriev I.V."/>
            <person name="Hibbett D.S."/>
            <person name="Martin F."/>
            <person name="Nordberg H.P."/>
            <person name="Cantor M.N."/>
            <person name="Hua S.X."/>
        </authorList>
    </citation>
    <scope>NUCLEOTIDE SEQUENCE [LARGE SCALE GENOMIC DNA]</scope>
    <source>
        <strain evidence="3 4">MUT 4182</strain>
    </source>
</reference>
<feature type="domain" description="Programmed cell death protein 2 C-terminal" evidence="2">
    <location>
        <begin position="235"/>
        <end position="418"/>
    </location>
</feature>
<feature type="compositionally biased region" description="Low complexity" evidence="1">
    <location>
        <begin position="78"/>
        <end position="107"/>
    </location>
</feature>
<dbReference type="OrthoDB" id="443682at2759"/>